<dbReference type="InterPro" id="IPR016181">
    <property type="entry name" value="Acyl_CoA_acyltransferase"/>
</dbReference>
<dbReference type="InterPro" id="IPR015424">
    <property type="entry name" value="PyrdxlP-dep_Trfase"/>
</dbReference>
<dbReference type="GO" id="GO:0016747">
    <property type="term" value="F:acyltransferase activity, transferring groups other than amino-acyl groups"/>
    <property type="evidence" value="ECO:0007669"/>
    <property type="project" value="InterPro"/>
</dbReference>
<reference evidence="5 6" key="1">
    <citation type="submission" date="2017-06" db="EMBL/GenBank/DDBJ databases">
        <authorList>
            <person name="Kim H.J."/>
            <person name="Triplett B.A."/>
        </authorList>
    </citation>
    <scope>NUCLEOTIDE SEQUENCE [LARGE SCALE GENOMIC DNA]</scope>
    <source>
        <strain evidence="5 6">DSM 43151</strain>
    </source>
</reference>
<dbReference type="SUPFAM" id="SSF53383">
    <property type="entry name" value="PLP-dependent transferases"/>
    <property type="match status" value="1"/>
</dbReference>
<keyword evidence="1 5" id="KW-0032">Aminotransferase</keyword>
<dbReference type="Pfam" id="PF00155">
    <property type="entry name" value="Aminotran_1_2"/>
    <property type="match status" value="1"/>
</dbReference>
<dbReference type="CDD" id="cd00609">
    <property type="entry name" value="AAT_like"/>
    <property type="match status" value="1"/>
</dbReference>
<evidence type="ECO:0000256" key="3">
    <source>
        <dbReference type="ARBA" id="ARBA00022898"/>
    </source>
</evidence>
<dbReference type="GO" id="GO:0030170">
    <property type="term" value="F:pyridoxal phosphate binding"/>
    <property type="evidence" value="ECO:0007669"/>
    <property type="project" value="InterPro"/>
</dbReference>
<evidence type="ECO:0000256" key="1">
    <source>
        <dbReference type="ARBA" id="ARBA00022576"/>
    </source>
</evidence>
<dbReference type="InterPro" id="IPR000182">
    <property type="entry name" value="GNAT_dom"/>
</dbReference>
<dbReference type="InterPro" id="IPR050106">
    <property type="entry name" value="HistidinolP_aminotransfase"/>
</dbReference>
<organism evidence="5 6">
    <name type="scientific">Actinoplanes regularis</name>
    <dbReference type="NCBI Taxonomy" id="52697"/>
    <lineage>
        <taxon>Bacteria</taxon>
        <taxon>Bacillati</taxon>
        <taxon>Actinomycetota</taxon>
        <taxon>Actinomycetes</taxon>
        <taxon>Micromonosporales</taxon>
        <taxon>Micromonosporaceae</taxon>
        <taxon>Actinoplanes</taxon>
    </lineage>
</organism>
<evidence type="ECO:0000313" key="5">
    <source>
        <dbReference type="EMBL" id="SNS99339.1"/>
    </source>
</evidence>
<dbReference type="PANTHER" id="PTHR43643">
    <property type="entry name" value="HISTIDINOL-PHOSPHATE AMINOTRANSFERASE 2"/>
    <property type="match status" value="1"/>
</dbReference>
<sequence>MVSRRLGLRPGTAADRDWIFELRHTVYAEELGQHAVNPAGRLRDALDDHDVVYLVATVGGEPAGFVSITPPWTGRWSLEKYLSRADLPVLDEPDVFEIRILTVAAPWRNTGAAGLLMYAALRWVQSRGGRRVVAMGRTALADMYRAAGLRPTGHTVVSGEVTFEVMSARVDDLAVLARQRYAAVLDRLSIDLDWRLDLPMRDGSDGCFHGGAFFDGIGTDFRSLDRRHRIVAADVLDAWFPPAPGVLRVLAEDPAWHARTSPPVDADGLRREIAAARNLPADSLTLGAGSSDLIFRAFRQWLTPQSRVLLVDPSYGEYTHVTTEVIGCRVDRLTIGPADGWRIDTERLVGALAGADYDLAVLVNPNNPTGGRLPARVLRDALTRVPTRTRIWVDEAYAGYAGPDQSVASLAVQRPNLVVCTTMSKMYALSGLRVAYLTSDALTAAALRRWTPPWAVSLPAQLAAVAALGDPEYYAARWAETAVLRAELAEALRAVDPSVPVEEAVSNFVLVTLPADGPSAAEVVAACRRDDVYLRDLSPMSPVFQGRTVRIAVKDRAGNARIVAAYRAALAATRESVSTR</sequence>
<dbReference type="SUPFAM" id="SSF55729">
    <property type="entry name" value="Acyl-CoA N-acyltransferases (Nat)"/>
    <property type="match status" value="1"/>
</dbReference>
<dbReference type="GO" id="GO:0008483">
    <property type="term" value="F:transaminase activity"/>
    <property type="evidence" value="ECO:0007669"/>
    <property type="project" value="UniProtKB-KW"/>
</dbReference>
<keyword evidence="3" id="KW-0663">Pyridoxal phosphate</keyword>
<dbReference type="EMBL" id="FZNR01000032">
    <property type="protein sequence ID" value="SNS99339.1"/>
    <property type="molecule type" value="Genomic_DNA"/>
</dbReference>
<keyword evidence="2 5" id="KW-0808">Transferase</keyword>
<accession>A0A239J0K1</accession>
<dbReference type="Proteomes" id="UP000198415">
    <property type="component" value="Unassembled WGS sequence"/>
</dbReference>
<evidence type="ECO:0000313" key="6">
    <source>
        <dbReference type="Proteomes" id="UP000198415"/>
    </source>
</evidence>
<dbReference type="Gene3D" id="3.40.630.30">
    <property type="match status" value="1"/>
</dbReference>
<proteinExistence type="predicted"/>
<dbReference type="Gene3D" id="3.90.1150.10">
    <property type="entry name" value="Aspartate Aminotransferase, domain 1"/>
    <property type="match status" value="1"/>
</dbReference>
<dbReference type="InterPro" id="IPR015422">
    <property type="entry name" value="PyrdxlP-dep_Trfase_small"/>
</dbReference>
<dbReference type="Gene3D" id="3.40.640.10">
    <property type="entry name" value="Type I PLP-dependent aspartate aminotransferase-like (Major domain)"/>
    <property type="match status" value="1"/>
</dbReference>
<dbReference type="CDD" id="cd04301">
    <property type="entry name" value="NAT_SF"/>
    <property type="match status" value="1"/>
</dbReference>
<protein>
    <submittedName>
        <fullName evidence="5">Histidinol-phosphate/aromatic aminotransferase or cobyric acid decarboxylase</fullName>
    </submittedName>
</protein>
<feature type="domain" description="N-acetyltransferase" evidence="4">
    <location>
        <begin position="6"/>
        <end position="171"/>
    </location>
</feature>
<evidence type="ECO:0000259" key="4">
    <source>
        <dbReference type="PROSITE" id="PS51186"/>
    </source>
</evidence>
<dbReference type="Pfam" id="PF00583">
    <property type="entry name" value="Acetyltransf_1"/>
    <property type="match status" value="1"/>
</dbReference>
<dbReference type="AlphaFoldDB" id="A0A239J0K1"/>
<dbReference type="InterPro" id="IPR015421">
    <property type="entry name" value="PyrdxlP-dep_Trfase_major"/>
</dbReference>
<dbReference type="RefSeq" id="WP_203833428.1">
    <property type="nucleotide sequence ID" value="NZ_BOMU01000123.1"/>
</dbReference>
<evidence type="ECO:0000256" key="2">
    <source>
        <dbReference type="ARBA" id="ARBA00022679"/>
    </source>
</evidence>
<name>A0A239J0K1_9ACTN</name>
<dbReference type="PROSITE" id="PS51186">
    <property type="entry name" value="GNAT"/>
    <property type="match status" value="1"/>
</dbReference>
<dbReference type="InterPro" id="IPR004839">
    <property type="entry name" value="Aminotransferase_I/II_large"/>
</dbReference>
<dbReference type="PANTHER" id="PTHR43643:SF3">
    <property type="entry name" value="HISTIDINOL-PHOSPHATE AMINOTRANSFERASE"/>
    <property type="match status" value="1"/>
</dbReference>
<gene>
    <name evidence="5" type="ORF">SAMN06264365_13210</name>
</gene>
<keyword evidence="6" id="KW-1185">Reference proteome</keyword>